<organism evidence="2 3">
    <name type="scientific">Lactuca saligna</name>
    <name type="common">Willowleaf lettuce</name>
    <dbReference type="NCBI Taxonomy" id="75948"/>
    <lineage>
        <taxon>Eukaryota</taxon>
        <taxon>Viridiplantae</taxon>
        <taxon>Streptophyta</taxon>
        <taxon>Embryophyta</taxon>
        <taxon>Tracheophyta</taxon>
        <taxon>Spermatophyta</taxon>
        <taxon>Magnoliopsida</taxon>
        <taxon>eudicotyledons</taxon>
        <taxon>Gunneridae</taxon>
        <taxon>Pentapetalae</taxon>
        <taxon>asterids</taxon>
        <taxon>campanulids</taxon>
        <taxon>Asterales</taxon>
        <taxon>Asteraceae</taxon>
        <taxon>Cichorioideae</taxon>
        <taxon>Cichorieae</taxon>
        <taxon>Lactucinae</taxon>
        <taxon>Lactuca</taxon>
    </lineage>
</organism>
<keyword evidence="3" id="KW-1185">Reference proteome</keyword>
<gene>
    <name evidence="2" type="ORF">LSALG_LOCUS27761</name>
</gene>
<dbReference type="Proteomes" id="UP001177003">
    <property type="component" value="Chromosome 5"/>
</dbReference>
<reference evidence="2" key="1">
    <citation type="submission" date="2023-04" db="EMBL/GenBank/DDBJ databases">
        <authorList>
            <person name="Vijverberg K."/>
            <person name="Xiong W."/>
            <person name="Schranz E."/>
        </authorList>
    </citation>
    <scope>NUCLEOTIDE SEQUENCE</scope>
</reference>
<accession>A0AA36EAM7</accession>
<name>A0AA36EAM7_LACSI</name>
<sequence>MAENHFNGVTNKDITINLLQTQLDMSLIRKDLQDQLRELRLGVNRDLDAMNREVDDVCVGQLDIFNILADFKNHFFSLQGSYVKMVVEHNKREYIGEGKEKSKKGASDKGHEVNDDSDDEVKDHL</sequence>
<dbReference type="AlphaFoldDB" id="A0AA36EAM7"/>
<feature type="compositionally biased region" description="Acidic residues" evidence="1">
    <location>
        <begin position="115"/>
        <end position="125"/>
    </location>
</feature>
<dbReference type="EMBL" id="OX465081">
    <property type="protein sequence ID" value="CAI9288462.1"/>
    <property type="molecule type" value="Genomic_DNA"/>
</dbReference>
<evidence type="ECO:0000256" key="1">
    <source>
        <dbReference type="SAM" id="MobiDB-lite"/>
    </source>
</evidence>
<evidence type="ECO:0000313" key="3">
    <source>
        <dbReference type="Proteomes" id="UP001177003"/>
    </source>
</evidence>
<proteinExistence type="predicted"/>
<feature type="compositionally biased region" description="Basic and acidic residues" evidence="1">
    <location>
        <begin position="94"/>
        <end position="114"/>
    </location>
</feature>
<evidence type="ECO:0000313" key="2">
    <source>
        <dbReference type="EMBL" id="CAI9288462.1"/>
    </source>
</evidence>
<protein>
    <submittedName>
        <fullName evidence="2">Uncharacterized protein</fullName>
    </submittedName>
</protein>
<feature type="region of interest" description="Disordered" evidence="1">
    <location>
        <begin position="94"/>
        <end position="125"/>
    </location>
</feature>